<dbReference type="Gene3D" id="3.30.70.270">
    <property type="match status" value="1"/>
</dbReference>
<dbReference type="InterPro" id="IPR051320">
    <property type="entry name" value="Viral_Replic_Matur_Polypro"/>
</dbReference>
<accession>A0AAE0ZMH4</accession>
<dbReference type="PANTHER" id="PTHR33064">
    <property type="entry name" value="POL PROTEIN"/>
    <property type="match status" value="1"/>
</dbReference>
<sequence length="105" mass="11800">MNFSLFPLAKGRLLGDAGSRDDAEPMGNLSGSKFFSKLDLTKGFWQVPVEEKKKPVTAAFPTPKAFFQYNYKVLSFGLKGSPAPFNRHNEEGVKRYRPRCRGLRG</sequence>
<keyword evidence="3" id="KW-1185">Reference proteome</keyword>
<dbReference type="Pfam" id="PF00078">
    <property type="entry name" value="RVT_1"/>
    <property type="match status" value="1"/>
</dbReference>
<name>A0AAE0ZMH4_9GAST</name>
<evidence type="ECO:0000313" key="2">
    <source>
        <dbReference type="EMBL" id="KAK3771491.1"/>
    </source>
</evidence>
<comment type="caution">
    <text evidence="2">The sequence shown here is derived from an EMBL/GenBank/DDBJ whole genome shotgun (WGS) entry which is preliminary data.</text>
</comment>
<dbReference type="InterPro" id="IPR043128">
    <property type="entry name" value="Rev_trsase/Diguanyl_cyclase"/>
</dbReference>
<dbReference type="Gene3D" id="3.10.10.10">
    <property type="entry name" value="HIV Type 1 Reverse Transcriptase, subunit A, domain 1"/>
    <property type="match status" value="1"/>
</dbReference>
<evidence type="ECO:0000259" key="1">
    <source>
        <dbReference type="Pfam" id="PF00078"/>
    </source>
</evidence>
<gene>
    <name evidence="2" type="ORF">RRG08_065320</name>
</gene>
<reference evidence="2" key="1">
    <citation type="journal article" date="2023" name="G3 (Bethesda)">
        <title>A reference genome for the long-term kleptoplast-retaining sea slug Elysia crispata morphotype clarki.</title>
        <authorList>
            <person name="Eastman K.E."/>
            <person name="Pendleton A.L."/>
            <person name="Shaikh M.A."/>
            <person name="Suttiyut T."/>
            <person name="Ogas R."/>
            <person name="Tomko P."/>
            <person name="Gavelis G."/>
            <person name="Widhalm J.R."/>
            <person name="Wisecaver J.H."/>
        </authorList>
    </citation>
    <scope>NUCLEOTIDE SEQUENCE</scope>
    <source>
        <strain evidence="2">ECLA1</strain>
    </source>
</reference>
<feature type="domain" description="Reverse transcriptase" evidence="1">
    <location>
        <begin position="23"/>
        <end position="99"/>
    </location>
</feature>
<dbReference type="InterPro" id="IPR000477">
    <property type="entry name" value="RT_dom"/>
</dbReference>
<organism evidence="2 3">
    <name type="scientific">Elysia crispata</name>
    <name type="common">lettuce slug</name>
    <dbReference type="NCBI Taxonomy" id="231223"/>
    <lineage>
        <taxon>Eukaryota</taxon>
        <taxon>Metazoa</taxon>
        <taxon>Spiralia</taxon>
        <taxon>Lophotrochozoa</taxon>
        <taxon>Mollusca</taxon>
        <taxon>Gastropoda</taxon>
        <taxon>Heterobranchia</taxon>
        <taxon>Euthyneura</taxon>
        <taxon>Panpulmonata</taxon>
        <taxon>Sacoglossa</taxon>
        <taxon>Placobranchoidea</taxon>
        <taxon>Plakobranchidae</taxon>
        <taxon>Elysia</taxon>
    </lineage>
</organism>
<dbReference type="InterPro" id="IPR043502">
    <property type="entry name" value="DNA/RNA_pol_sf"/>
</dbReference>
<evidence type="ECO:0000313" key="3">
    <source>
        <dbReference type="Proteomes" id="UP001283361"/>
    </source>
</evidence>
<dbReference type="SUPFAM" id="SSF56672">
    <property type="entry name" value="DNA/RNA polymerases"/>
    <property type="match status" value="1"/>
</dbReference>
<protein>
    <recommendedName>
        <fullName evidence="1">Reverse transcriptase domain-containing protein</fullName>
    </recommendedName>
</protein>
<dbReference type="Proteomes" id="UP001283361">
    <property type="component" value="Unassembled WGS sequence"/>
</dbReference>
<dbReference type="PANTHER" id="PTHR33064:SF37">
    <property type="entry name" value="RIBONUCLEASE H"/>
    <property type="match status" value="1"/>
</dbReference>
<proteinExistence type="predicted"/>
<dbReference type="EMBL" id="JAWDGP010003735">
    <property type="protein sequence ID" value="KAK3771491.1"/>
    <property type="molecule type" value="Genomic_DNA"/>
</dbReference>
<dbReference type="AlphaFoldDB" id="A0AAE0ZMH4"/>